<dbReference type="GO" id="GO:0006310">
    <property type="term" value="P:DNA recombination"/>
    <property type="evidence" value="ECO:0007669"/>
    <property type="project" value="UniProtKB-KW"/>
</dbReference>
<dbReference type="InterPro" id="IPR013762">
    <property type="entry name" value="Integrase-like_cat_sf"/>
</dbReference>
<comment type="caution">
    <text evidence="3">The sequence shown here is derived from an EMBL/GenBank/DDBJ whole genome shotgun (WGS) entry which is preliminary data.</text>
</comment>
<reference evidence="3 4" key="1">
    <citation type="submission" date="2019-09" db="EMBL/GenBank/DDBJ databases">
        <title>Genome Sequences of Streptomyces kaniharaensis ATCC 21070.</title>
        <authorList>
            <person name="Zhu W."/>
            <person name="De Crecy-Lagard V."/>
            <person name="Richards N.G."/>
        </authorList>
    </citation>
    <scope>NUCLEOTIDE SEQUENCE [LARGE SCALE GENOMIC DNA]</scope>
    <source>
        <strain evidence="3 4">SF-557</strain>
    </source>
</reference>
<proteinExistence type="predicted"/>
<dbReference type="Proteomes" id="UP000450000">
    <property type="component" value="Unassembled WGS sequence"/>
</dbReference>
<name>A0A6N7KX85_9ACTN</name>
<protein>
    <submittedName>
        <fullName evidence="3">Integrase</fullName>
    </submittedName>
</protein>
<dbReference type="RefSeq" id="WP_195911305.1">
    <property type="nucleotide sequence ID" value="NZ_WBOF01000002.1"/>
</dbReference>
<organism evidence="3 4">
    <name type="scientific">Streptomyces kaniharaensis</name>
    <dbReference type="NCBI Taxonomy" id="212423"/>
    <lineage>
        <taxon>Bacteria</taxon>
        <taxon>Bacillati</taxon>
        <taxon>Actinomycetota</taxon>
        <taxon>Actinomycetes</taxon>
        <taxon>Kitasatosporales</taxon>
        <taxon>Streptomycetaceae</taxon>
        <taxon>Streptomyces</taxon>
    </lineage>
</organism>
<dbReference type="AlphaFoldDB" id="A0A6N7KX85"/>
<dbReference type="Gene3D" id="1.10.443.10">
    <property type="entry name" value="Intergrase catalytic core"/>
    <property type="match status" value="1"/>
</dbReference>
<dbReference type="InterPro" id="IPR011010">
    <property type="entry name" value="DNA_brk_join_enz"/>
</dbReference>
<dbReference type="SUPFAM" id="SSF56349">
    <property type="entry name" value="DNA breaking-rejoining enzymes"/>
    <property type="match status" value="1"/>
</dbReference>
<keyword evidence="1" id="KW-0233">DNA recombination</keyword>
<dbReference type="EMBL" id="WBOF01000002">
    <property type="protein sequence ID" value="MQS16296.1"/>
    <property type="molecule type" value="Genomic_DNA"/>
</dbReference>
<evidence type="ECO:0000256" key="2">
    <source>
        <dbReference type="SAM" id="MobiDB-lite"/>
    </source>
</evidence>
<gene>
    <name evidence="3" type="ORF">F7Q99_29790</name>
</gene>
<dbReference type="GO" id="GO:0003677">
    <property type="term" value="F:DNA binding"/>
    <property type="evidence" value="ECO:0007669"/>
    <property type="project" value="InterPro"/>
</dbReference>
<keyword evidence="4" id="KW-1185">Reference proteome</keyword>
<accession>A0A6N7KX85</accession>
<evidence type="ECO:0000256" key="1">
    <source>
        <dbReference type="ARBA" id="ARBA00023172"/>
    </source>
</evidence>
<evidence type="ECO:0000313" key="3">
    <source>
        <dbReference type="EMBL" id="MQS16296.1"/>
    </source>
</evidence>
<feature type="region of interest" description="Disordered" evidence="2">
    <location>
        <begin position="1"/>
        <end position="20"/>
    </location>
</feature>
<sequence>MTTAPSTSGRLLPAPHSPVVPPQRAAGANAHLNSRFADDVWSLAPLIENPSTGTSSIHWRNCPEPFQAELRLLVWTLINKELRPTFLRERARTLRSRTSVAGTTTTVRVWMHLARWLTGRGLDTLADCDSGVLDAYATHLRERGGSRSSVAQALLALTRLWAFDELTARPVGIGRPPWDEHGVDDYLPAATTRGGENATEAIAETTMGPLLVWAMRMVDDLADDILAAWAEHQQVPVVAKATTPTETGLAALDAYTHRLDATGALVPVIRYRGRIVLARQYIAVLTGASMDQVNLYAKRGLTRAARLRPGPCPLRTPIRGTVHGQPWREAVNLDEAATLMRHLGTACFIVIAYLTGMRPGEVLGLHTGCCPNPPPEPDGNPGRHLIRGREFKTARDEDGNHLSRGTERALPWVAIAPVVNAIRVLERMVPDGHLLFDSRTHHFATVRPATGSLVAGAMVRRIEDFITWANTEAARHGLARETIPPDPHGRVASARFRRTLAWHIARRPGGLVALAIQYGHLRTTISAGYASRSRDGIHVLLDIETVRAVGDTVTGLHQHLEDGGGISGPAARRAIQAAARAPEFAGTVITATTARRYLANDDLLIYDNPHTLLMCVYKRDQALCHRDSAAATPTLDHCVAGCPNIARTDHHADHLRDRARALARKAAHLPVPLAQRLTTTAERLDALADRHHFDRQILQEGP</sequence>
<evidence type="ECO:0000313" key="4">
    <source>
        <dbReference type="Proteomes" id="UP000450000"/>
    </source>
</evidence>
<dbReference type="GO" id="GO:0015074">
    <property type="term" value="P:DNA integration"/>
    <property type="evidence" value="ECO:0007669"/>
    <property type="project" value="InterPro"/>
</dbReference>